<evidence type="ECO:0000313" key="2">
    <source>
        <dbReference type="Proteomes" id="UP000515211"/>
    </source>
</evidence>
<dbReference type="PANTHER" id="PTHR35096:SF8">
    <property type="entry name" value="OS03G0308600 PROTEIN"/>
    <property type="match status" value="1"/>
</dbReference>
<accession>A0A9C6TXS7</accession>
<reference evidence="2" key="1">
    <citation type="journal article" date="2016" name="Nat. Genet.">
        <title>The genome sequences of Arachis duranensis and Arachis ipaensis, the diploid ancestors of cultivated peanut.</title>
        <authorList>
            <person name="Bertioli D.J."/>
            <person name="Cannon S.B."/>
            <person name="Froenicke L."/>
            <person name="Huang G."/>
            <person name="Farmer A.D."/>
            <person name="Cannon E.K."/>
            <person name="Liu X."/>
            <person name="Gao D."/>
            <person name="Clevenger J."/>
            <person name="Dash S."/>
            <person name="Ren L."/>
            <person name="Moretzsohn M.C."/>
            <person name="Shirasawa K."/>
            <person name="Huang W."/>
            <person name="Vidigal B."/>
            <person name="Abernathy B."/>
            <person name="Chu Y."/>
            <person name="Niederhuth C.E."/>
            <person name="Umale P."/>
            <person name="Araujo A.C."/>
            <person name="Kozik A."/>
            <person name="Kim K.D."/>
            <person name="Burow M.D."/>
            <person name="Varshney R.K."/>
            <person name="Wang X."/>
            <person name="Zhang X."/>
            <person name="Barkley N."/>
            <person name="Guimaraes P.M."/>
            <person name="Isobe S."/>
            <person name="Guo B."/>
            <person name="Liao B."/>
            <person name="Stalker H.T."/>
            <person name="Schmitz R.J."/>
            <person name="Scheffler B.E."/>
            <person name="Leal-Bertioli S.C."/>
            <person name="Xun X."/>
            <person name="Jackson S.A."/>
            <person name="Michelmore R."/>
            <person name="Ozias-Akins P."/>
        </authorList>
    </citation>
    <scope>NUCLEOTIDE SEQUENCE [LARGE SCALE GENOMIC DNA]</scope>
    <source>
        <strain evidence="2">cv. V14167</strain>
    </source>
</reference>
<dbReference type="GeneID" id="107491771"/>
<reference evidence="3" key="2">
    <citation type="submission" date="2025-08" db="UniProtKB">
        <authorList>
            <consortium name="RefSeq"/>
        </authorList>
    </citation>
    <scope>IDENTIFICATION</scope>
    <source>
        <tissue evidence="3">Whole plant</tissue>
    </source>
</reference>
<dbReference type="KEGG" id="adu:107491771"/>
<dbReference type="Pfam" id="PF25042">
    <property type="entry name" value="DUF7787"/>
    <property type="match status" value="1"/>
</dbReference>
<keyword evidence="2" id="KW-1185">Reference proteome</keyword>
<dbReference type="RefSeq" id="XP_052118677.1">
    <property type="nucleotide sequence ID" value="XM_052262717.1"/>
</dbReference>
<sequence>MAQEAALMAMESQVNNASSTKKRSVRNDKLLLDDYIHFLRSRHSLDLTMCQLNQIIRIHGFKKIHHAPKKVLVDAVNSLDLVNLSRSTLHSSVVSAFAVLTVEDAIADLNELNWQECCVTSLEKLCSSNNNHKFLFPPSSSDPHHSRLQFANHLQVAPKRKISGSGDGDETCCGGRELISEAFRSGMRPAKMVPRRKRSGAHAPSGAVCALSATAVFVYKDTKTEHRDIVFRDIEFVYFVPILTGRT</sequence>
<dbReference type="AlphaFoldDB" id="A0A9C6TXS7"/>
<organism evidence="2 3">
    <name type="scientific">Arachis duranensis</name>
    <name type="common">Wild peanut</name>
    <dbReference type="NCBI Taxonomy" id="130453"/>
    <lineage>
        <taxon>Eukaryota</taxon>
        <taxon>Viridiplantae</taxon>
        <taxon>Streptophyta</taxon>
        <taxon>Embryophyta</taxon>
        <taxon>Tracheophyta</taxon>
        <taxon>Spermatophyta</taxon>
        <taxon>Magnoliopsida</taxon>
        <taxon>eudicotyledons</taxon>
        <taxon>Gunneridae</taxon>
        <taxon>Pentapetalae</taxon>
        <taxon>rosids</taxon>
        <taxon>fabids</taxon>
        <taxon>Fabales</taxon>
        <taxon>Fabaceae</taxon>
        <taxon>Papilionoideae</taxon>
        <taxon>50 kb inversion clade</taxon>
        <taxon>dalbergioids sensu lato</taxon>
        <taxon>Dalbergieae</taxon>
        <taxon>Pterocarpus clade</taxon>
        <taxon>Arachis</taxon>
    </lineage>
</organism>
<gene>
    <name evidence="3" type="primary">LOC107491771</name>
</gene>
<feature type="domain" description="DUF7787" evidence="1">
    <location>
        <begin position="27"/>
        <end position="83"/>
    </location>
</feature>
<dbReference type="PANTHER" id="PTHR35096">
    <property type="entry name" value="BNAA08G28570D PROTEIN"/>
    <property type="match status" value="1"/>
</dbReference>
<evidence type="ECO:0000313" key="3">
    <source>
        <dbReference type="RefSeq" id="XP_052118677.1"/>
    </source>
</evidence>
<protein>
    <submittedName>
        <fullName evidence="3">Uncharacterized protein LOC107491771</fullName>
    </submittedName>
</protein>
<name>A0A9C6TXS7_ARADU</name>
<dbReference type="InterPro" id="IPR056689">
    <property type="entry name" value="DUF7787"/>
</dbReference>
<proteinExistence type="predicted"/>
<dbReference type="Proteomes" id="UP000515211">
    <property type="component" value="Chromosome 6"/>
</dbReference>
<evidence type="ECO:0000259" key="1">
    <source>
        <dbReference type="Pfam" id="PF25042"/>
    </source>
</evidence>